<protein>
    <recommendedName>
        <fullName evidence="4">Phosphatidic acid phosphatase type 2/haloperoxidase domain-containing protein</fullName>
    </recommendedName>
</protein>
<feature type="transmembrane region" description="Helical" evidence="1">
    <location>
        <begin position="181"/>
        <end position="200"/>
    </location>
</feature>
<feature type="transmembrane region" description="Helical" evidence="1">
    <location>
        <begin position="131"/>
        <end position="149"/>
    </location>
</feature>
<sequence length="201" mass="22902">MKKFSEFISFLFHPLVMPLSGVIIYFLVSPKYVSLDIQKRLFFSILILTVFIPIVFFFLLKNVGLIKSLELREIKERKLPLLVYIIINAVIVFKIISKGFSIELHFFFVGIVGTLTSCLMLTFLDFKVSLHMTGISALTIFVIGLSFHFQKNLTPWISILLLAVGAVASARLYLKAHNNAEVWVGFFVGAVTQILAFNYWL</sequence>
<dbReference type="Proteomes" id="UP000831290">
    <property type="component" value="Chromosome"/>
</dbReference>
<evidence type="ECO:0000256" key="1">
    <source>
        <dbReference type="SAM" id="Phobius"/>
    </source>
</evidence>
<keyword evidence="1" id="KW-0812">Transmembrane</keyword>
<feature type="transmembrane region" description="Helical" evidence="1">
    <location>
        <begin position="40"/>
        <end position="60"/>
    </location>
</feature>
<feature type="transmembrane region" description="Helical" evidence="1">
    <location>
        <begin position="7"/>
        <end position="28"/>
    </location>
</feature>
<keyword evidence="1" id="KW-1133">Transmembrane helix</keyword>
<feature type="transmembrane region" description="Helical" evidence="1">
    <location>
        <begin position="155"/>
        <end position="174"/>
    </location>
</feature>
<name>A0A9E6ZWG5_9FLAO</name>
<dbReference type="EMBL" id="CP094358">
    <property type="protein sequence ID" value="UOB19033.1"/>
    <property type="molecule type" value="Genomic_DNA"/>
</dbReference>
<feature type="transmembrane region" description="Helical" evidence="1">
    <location>
        <begin position="81"/>
        <end position="100"/>
    </location>
</feature>
<dbReference type="KEGG" id="fbm:MQE35_06975"/>
<dbReference type="RefSeq" id="WP_255845650.1">
    <property type="nucleotide sequence ID" value="NZ_CP094358.1"/>
</dbReference>
<keyword evidence="3" id="KW-1185">Reference proteome</keyword>
<accession>A0A9E6ZWG5</accession>
<organism evidence="2 3">
    <name type="scientific">Abyssalbus ytuae</name>
    <dbReference type="NCBI Taxonomy" id="2926907"/>
    <lineage>
        <taxon>Bacteria</taxon>
        <taxon>Pseudomonadati</taxon>
        <taxon>Bacteroidota</taxon>
        <taxon>Flavobacteriia</taxon>
        <taxon>Flavobacteriales</taxon>
        <taxon>Flavobacteriaceae</taxon>
        <taxon>Abyssalbus</taxon>
    </lineage>
</organism>
<reference evidence="2" key="1">
    <citation type="submission" date="2022-03" db="EMBL/GenBank/DDBJ databases">
        <title>Description of Abyssus ytuae gen. nov., sp. nov., a novel member of the family Flavobacteriaceae isolated from the sediment of Mariana Trench.</title>
        <authorList>
            <person name="Zhang J."/>
            <person name="Xu X."/>
        </authorList>
    </citation>
    <scope>NUCLEOTIDE SEQUENCE</scope>
    <source>
        <strain evidence="2">MT3330</strain>
    </source>
</reference>
<dbReference type="AlphaFoldDB" id="A0A9E6ZWG5"/>
<gene>
    <name evidence="2" type="ORF">MQE35_06975</name>
</gene>
<proteinExistence type="predicted"/>
<feature type="transmembrane region" description="Helical" evidence="1">
    <location>
        <begin position="106"/>
        <end position="124"/>
    </location>
</feature>
<keyword evidence="1" id="KW-0472">Membrane</keyword>
<evidence type="ECO:0000313" key="3">
    <source>
        <dbReference type="Proteomes" id="UP000831290"/>
    </source>
</evidence>
<evidence type="ECO:0008006" key="4">
    <source>
        <dbReference type="Google" id="ProtNLM"/>
    </source>
</evidence>
<evidence type="ECO:0000313" key="2">
    <source>
        <dbReference type="EMBL" id="UOB19033.1"/>
    </source>
</evidence>